<dbReference type="InterPro" id="IPR005105">
    <property type="entry name" value="GlnD_Uridyltrans_N"/>
</dbReference>
<dbReference type="CDD" id="cd05401">
    <property type="entry name" value="NT_GlnE_GlnD_like"/>
    <property type="match status" value="1"/>
</dbReference>
<evidence type="ECO:0000256" key="2">
    <source>
        <dbReference type="PROSITE-ProRule" id="PRU00703"/>
    </source>
</evidence>
<dbReference type="InterPro" id="IPR046342">
    <property type="entry name" value="CBS_dom_sf"/>
</dbReference>
<dbReference type="PROSITE" id="PS51371">
    <property type="entry name" value="CBS"/>
    <property type="match status" value="1"/>
</dbReference>
<dbReference type="GO" id="GO:0008773">
    <property type="term" value="F:[protein-PII] uridylyltransferase activity"/>
    <property type="evidence" value="ECO:0007669"/>
    <property type="project" value="InterPro"/>
</dbReference>
<keyword evidence="1 2" id="KW-0129">CBS domain</keyword>
<dbReference type="AlphaFoldDB" id="A0A9X7UX80"/>
<dbReference type="SMART" id="SM00100">
    <property type="entry name" value="cNMP"/>
    <property type="match status" value="1"/>
</dbReference>
<dbReference type="InterPro" id="IPR000595">
    <property type="entry name" value="cNMP-bd_dom"/>
</dbReference>
<dbReference type="Pfam" id="PF03445">
    <property type="entry name" value="DUF294"/>
    <property type="match status" value="1"/>
</dbReference>
<gene>
    <name evidence="5" type="ORF">GJQ55_09000</name>
</gene>
<dbReference type="PANTHER" id="PTHR43080:SF2">
    <property type="entry name" value="CBS DOMAIN-CONTAINING PROTEIN"/>
    <property type="match status" value="1"/>
</dbReference>
<feature type="domain" description="CBS" evidence="4">
    <location>
        <begin position="212"/>
        <end position="266"/>
    </location>
</feature>
<dbReference type="PROSITE" id="PS50042">
    <property type="entry name" value="CNMP_BINDING_3"/>
    <property type="match status" value="1"/>
</dbReference>
<dbReference type="Gene3D" id="2.60.120.10">
    <property type="entry name" value="Jelly Rolls"/>
    <property type="match status" value="1"/>
</dbReference>
<dbReference type="InterPro" id="IPR018821">
    <property type="entry name" value="DUF294_put_nucleoTrafse_sb-bd"/>
</dbReference>
<dbReference type="SUPFAM" id="SSF51206">
    <property type="entry name" value="cAMP-binding domain-like"/>
    <property type="match status" value="1"/>
</dbReference>
<dbReference type="KEGG" id="vcw:GJQ55_09000"/>
<evidence type="ECO:0000256" key="1">
    <source>
        <dbReference type="ARBA" id="ARBA00023122"/>
    </source>
</evidence>
<dbReference type="PANTHER" id="PTHR43080">
    <property type="entry name" value="CBS DOMAIN-CONTAINING PROTEIN CBSX3, MITOCHONDRIAL"/>
    <property type="match status" value="1"/>
</dbReference>
<evidence type="ECO:0000313" key="5">
    <source>
        <dbReference type="EMBL" id="QQD24588.1"/>
    </source>
</evidence>
<evidence type="ECO:0000313" key="6">
    <source>
        <dbReference type="Proteomes" id="UP000596074"/>
    </source>
</evidence>
<evidence type="ECO:0000259" key="4">
    <source>
        <dbReference type="PROSITE" id="PS51371"/>
    </source>
</evidence>
<proteinExistence type="predicted"/>
<dbReference type="EMBL" id="CP046056">
    <property type="protein sequence ID" value="QQD24588.1"/>
    <property type="molecule type" value="Genomic_DNA"/>
</dbReference>
<dbReference type="Gene3D" id="3.10.580.10">
    <property type="entry name" value="CBS-domain"/>
    <property type="match status" value="1"/>
</dbReference>
<accession>A0A9X7UX80</accession>
<dbReference type="Pfam" id="PF00027">
    <property type="entry name" value="cNMP_binding"/>
    <property type="match status" value="1"/>
</dbReference>
<dbReference type="CDD" id="cd00038">
    <property type="entry name" value="CAP_ED"/>
    <property type="match status" value="1"/>
</dbReference>
<dbReference type="InterPro" id="IPR018490">
    <property type="entry name" value="cNMP-bd_dom_sf"/>
</dbReference>
<dbReference type="Proteomes" id="UP000596074">
    <property type="component" value="Chromosome"/>
</dbReference>
<feature type="domain" description="Cyclic nucleotide-binding" evidence="3">
    <location>
        <begin position="71"/>
        <end position="153"/>
    </location>
</feature>
<dbReference type="Pfam" id="PF00571">
    <property type="entry name" value="CBS"/>
    <property type="match status" value="2"/>
</dbReference>
<dbReference type="InterPro" id="IPR000644">
    <property type="entry name" value="CBS_dom"/>
</dbReference>
<organism evidence="5 6">
    <name type="scientific">Venatoribacter cucullus</name>
    <dbReference type="NCBI Taxonomy" id="2661630"/>
    <lineage>
        <taxon>Bacteria</taxon>
        <taxon>Pseudomonadati</taxon>
        <taxon>Pseudomonadota</taxon>
        <taxon>Gammaproteobacteria</taxon>
        <taxon>Oceanospirillales</taxon>
        <taxon>Oceanospirillaceae</taxon>
        <taxon>Venatoribacter</taxon>
    </lineage>
</organism>
<protein>
    <submittedName>
        <fullName evidence="5">Cyclic nucleotide-binding domain-containing protein</fullName>
    </submittedName>
</protein>
<name>A0A9X7UX80_9GAMM</name>
<sequence length="662" mass="74452">MAVYVGELSFSESALWLSGGSAILASELGLPLAPSFDGAFFISAFYLYAYCRRNLPQDASMTIQINLNQPPFSFLEPEQLQWLTGHLDLVFYPAGSVILNEGDASPGLFIVYKGVVSETDQSGNKLYARYGNEDIFDVRAILESGCKHKYTATEETLCYLLKTKNFIHLLDKSKDFSVYFKTDLGTRQNLVEQRDSGAGVSEFILSRIDEESIRPPVYVTGQTSLSRVAAIMEEQKYDAVLVRTAKEIGIVTGTDLLRATLLGDKTKQTKVADIAQFNLIEVKYGDFLFNALLKMTQHHIERVVVTRDGDIVGMLELMDMLSVFSTHSHVIAMRIEQSKTLKELVIAAKRLEVLIDSLNQQGVKIVAIMELITTLNRRLMQRAFELIFPKRLQQSVCILVLGSEGRGEQILKTDQDNAIILKNEHDREAVLPLLQSFHQALLDFGYPPCPGGVMFINDSWINTVDGWQGKVGRWLNSASPEAMMNMAIFMDGEAICGDMELFRQVKRSWQKPELRSSVASAWFARPALKFETPLNFLGNIREDHGHIDIKKGGIFPLVHGVRALSFEFGVSDTNTLVRLDRLQELQVLAPEVVQGLKDALLFFLRIRLRQQLESGVDNPGLSQQLSLSAMRSVDRSLLRHALHRVKKFKQLLINHYHLESFG</sequence>
<dbReference type="InterPro" id="IPR051257">
    <property type="entry name" value="Diverse_CBS-Domain"/>
</dbReference>
<dbReference type="InterPro" id="IPR014710">
    <property type="entry name" value="RmlC-like_jellyroll"/>
</dbReference>
<dbReference type="SMART" id="SM00116">
    <property type="entry name" value="CBS"/>
    <property type="match status" value="2"/>
</dbReference>
<dbReference type="Pfam" id="PF10335">
    <property type="entry name" value="DUF294_C"/>
    <property type="match status" value="1"/>
</dbReference>
<reference evidence="5 6" key="1">
    <citation type="submission" date="2019-11" db="EMBL/GenBank/DDBJ databases">
        <title>Venatorbacter sp. nov. a predator of Campylobacter and other Gram-negative bacteria.</title>
        <authorList>
            <person name="Saeedi A."/>
            <person name="Cummings N.J."/>
            <person name="Connerton I.F."/>
            <person name="Connerton P.L."/>
        </authorList>
    </citation>
    <scope>NUCLEOTIDE SEQUENCE [LARGE SCALE GENOMIC DNA]</scope>
    <source>
        <strain evidence="5">XL5</strain>
    </source>
</reference>
<dbReference type="SUPFAM" id="SSF54631">
    <property type="entry name" value="CBS-domain pair"/>
    <property type="match status" value="1"/>
</dbReference>
<keyword evidence="6" id="KW-1185">Reference proteome</keyword>
<evidence type="ECO:0000259" key="3">
    <source>
        <dbReference type="PROSITE" id="PS50042"/>
    </source>
</evidence>